<feature type="compositionally biased region" description="Low complexity" evidence="11">
    <location>
        <begin position="147"/>
        <end position="156"/>
    </location>
</feature>
<keyword evidence="3" id="KW-0808">Transferase</keyword>
<evidence type="ECO:0000256" key="3">
    <source>
        <dbReference type="ARBA" id="ARBA00022679"/>
    </source>
</evidence>
<feature type="region of interest" description="Disordered" evidence="11">
    <location>
        <begin position="1"/>
        <end position="26"/>
    </location>
</feature>
<dbReference type="OMA" id="HKAPQYN"/>
<comment type="similarity">
    <text evidence="2">Belongs to the PC-esterase family. TBL subfamily.</text>
</comment>
<evidence type="ECO:0000259" key="13">
    <source>
        <dbReference type="Pfam" id="PF14416"/>
    </source>
</evidence>
<dbReference type="Gramene" id="TRITD2Av1G018730.1">
    <property type="protein sequence ID" value="TRITD2Av1G018730.1"/>
    <property type="gene ID" value="TRITD2Av1G018730"/>
</dbReference>
<dbReference type="InterPro" id="IPR029962">
    <property type="entry name" value="TBL"/>
</dbReference>
<evidence type="ECO:0000313" key="14">
    <source>
        <dbReference type="EMBL" id="VAH25716.1"/>
    </source>
</evidence>
<dbReference type="EMBL" id="LT934113">
    <property type="protein sequence ID" value="VAH25716.1"/>
    <property type="molecule type" value="Genomic_DNA"/>
</dbReference>
<dbReference type="InterPro" id="IPR026057">
    <property type="entry name" value="TBL_C"/>
</dbReference>
<feature type="domain" description="Trichome birefringence-like C-terminal" evidence="12">
    <location>
        <begin position="249"/>
        <end position="522"/>
    </location>
</feature>
<keyword evidence="8" id="KW-0472">Membrane</keyword>
<evidence type="ECO:0000256" key="4">
    <source>
        <dbReference type="ARBA" id="ARBA00022692"/>
    </source>
</evidence>
<keyword evidence="15" id="KW-1185">Reference proteome</keyword>
<proteinExistence type="inferred from homology"/>
<accession>A0A9R1R2D9</accession>
<evidence type="ECO:0000256" key="1">
    <source>
        <dbReference type="ARBA" id="ARBA00004323"/>
    </source>
</evidence>
<evidence type="ECO:0000256" key="9">
    <source>
        <dbReference type="ARBA" id="ARBA00023157"/>
    </source>
</evidence>
<evidence type="ECO:0000259" key="12">
    <source>
        <dbReference type="Pfam" id="PF13839"/>
    </source>
</evidence>
<dbReference type="AlphaFoldDB" id="A0A9R1R2D9"/>
<evidence type="ECO:0000256" key="11">
    <source>
        <dbReference type="SAM" id="MobiDB-lite"/>
    </source>
</evidence>
<name>A0A9R1R2D9_TRITD</name>
<organism evidence="14 15">
    <name type="scientific">Triticum turgidum subsp. durum</name>
    <name type="common">Durum wheat</name>
    <name type="synonym">Triticum durum</name>
    <dbReference type="NCBI Taxonomy" id="4567"/>
    <lineage>
        <taxon>Eukaryota</taxon>
        <taxon>Viridiplantae</taxon>
        <taxon>Streptophyta</taxon>
        <taxon>Embryophyta</taxon>
        <taxon>Tracheophyta</taxon>
        <taxon>Spermatophyta</taxon>
        <taxon>Magnoliopsida</taxon>
        <taxon>Liliopsida</taxon>
        <taxon>Poales</taxon>
        <taxon>Poaceae</taxon>
        <taxon>BOP clade</taxon>
        <taxon>Pooideae</taxon>
        <taxon>Triticodae</taxon>
        <taxon>Triticeae</taxon>
        <taxon>Triticinae</taxon>
        <taxon>Triticum</taxon>
    </lineage>
</organism>
<sequence>MSPCASSPPKAAPTPAAASPRVGSRGWRRGIGDWRRALCRPGPLLCLCLFSAGLLLGSRPFFFPALLPPPWEHFSRLQQQPAPRPHLPPPPHHHAAAYHDHDDSTAPAPDAGPGDLGSEEEKRDEEPAASAPSPLRAAAAYHDPDDSTAPAPDAGSGDVGSEEEEQDEELAASAPAPAPASDGDGDGEGRECDLFDGSWVRDPARYPLYEAAECPFLSDQVTCRRNGRPDSGYEQWRWQPRGCGGAVGRLDGHGALEQCRNRRLVFVGDSLNRNMWESLACILYTALPDRSRARVHHASSEHKIFRAMDYNCSVEFFWSPFLVQLETKPDRTKVLKLDQLPAMLQQVIGADVLVFNTGHWWTHTGKLRAWDHLERNGMLVKMEGEEAFSRALRTWARWVDHNVEQTRTRVFFRSVSPEHKGANWCYNQTSPIAADEAIVPWFPKSMVSIVEGSIRSMRTPAAYLNITRLSELRIDAHPSVYSINRDGKPLTLEQRKQPVAYADCSHWCLPGLPDTWNVLLLASLTRYPSSNVQL</sequence>
<keyword evidence="4" id="KW-0812">Transmembrane</keyword>
<evidence type="ECO:0000256" key="10">
    <source>
        <dbReference type="ARBA" id="ARBA00023180"/>
    </source>
</evidence>
<keyword evidence="6" id="KW-1133">Transmembrane helix</keyword>
<dbReference type="Pfam" id="PF14416">
    <property type="entry name" value="PMR5N"/>
    <property type="match status" value="1"/>
</dbReference>
<feature type="compositionally biased region" description="Low complexity" evidence="11">
    <location>
        <begin position="171"/>
        <end position="182"/>
    </location>
</feature>
<reference evidence="14 15" key="1">
    <citation type="submission" date="2017-09" db="EMBL/GenBank/DDBJ databases">
        <authorList>
            <consortium name="International Durum Wheat Genome Sequencing Consortium (IDWGSC)"/>
            <person name="Milanesi L."/>
        </authorList>
    </citation>
    <scope>NUCLEOTIDE SEQUENCE [LARGE SCALE GENOMIC DNA]</scope>
    <source>
        <strain evidence="15">cv. Svevo</strain>
    </source>
</reference>
<feature type="region of interest" description="Disordered" evidence="11">
    <location>
        <begin position="76"/>
        <end position="195"/>
    </location>
</feature>
<evidence type="ECO:0000256" key="2">
    <source>
        <dbReference type="ARBA" id="ARBA00007727"/>
    </source>
</evidence>
<evidence type="ECO:0000256" key="6">
    <source>
        <dbReference type="ARBA" id="ARBA00022989"/>
    </source>
</evidence>
<keyword evidence="10" id="KW-0325">Glycoprotein</keyword>
<dbReference type="Proteomes" id="UP000324705">
    <property type="component" value="Chromosome 2A"/>
</dbReference>
<dbReference type="PANTHER" id="PTHR32285">
    <property type="entry name" value="PROTEIN TRICHOME BIREFRINGENCE-LIKE 9-RELATED"/>
    <property type="match status" value="1"/>
</dbReference>
<keyword evidence="7" id="KW-0333">Golgi apparatus</keyword>
<dbReference type="GO" id="GO:1990538">
    <property type="term" value="F:xylan O-acetyltransferase activity"/>
    <property type="evidence" value="ECO:0007669"/>
    <property type="project" value="UniProtKB-ARBA"/>
</dbReference>
<feature type="domain" description="Trichome birefringence-like N-terminal" evidence="13">
    <location>
        <begin position="191"/>
        <end position="243"/>
    </location>
</feature>
<dbReference type="GO" id="GO:0000139">
    <property type="term" value="C:Golgi membrane"/>
    <property type="evidence" value="ECO:0007669"/>
    <property type="project" value="UniProtKB-SubCell"/>
</dbReference>
<feature type="compositionally biased region" description="Low complexity" evidence="11">
    <location>
        <begin position="1"/>
        <end position="25"/>
    </location>
</feature>
<evidence type="ECO:0000256" key="7">
    <source>
        <dbReference type="ARBA" id="ARBA00023034"/>
    </source>
</evidence>
<dbReference type="PANTHER" id="PTHR32285:SF38">
    <property type="entry name" value="OS01G0614300 PROTEIN"/>
    <property type="match status" value="1"/>
</dbReference>
<keyword evidence="9" id="KW-1015">Disulfide bond</keyword>
<evidence type="ECO:0000313" key="15">
    <source>
        <dbReference type="Proteomes" id="UP000324705"/>
    </source>
</evidence>
<feature type="compositionally biased region" description="Acidic residues" evidence="11">
    <location>
        <begin position="160"/>
        <end position="170"/>
    </location>
</feature>
<keyword evidence="5" id="KW-0735">Signal-anchor</keyword>
<evidence type="ECO:0000256" key="5">
    <source>
        <dbReference type="ARBA" id="ARBA00022968"/>
    </source>
</evidence>
<evidence type="ECO:0008006" key="16">
    <source>
        <dbReference type="Google" id="ProtNLM"/>
    </source>
</evidence>
<dbReference type="InterPro" id="IPR025846">
    <property type="entry name" value="TBL_N"/>
</dbReference>
<protein>
    <recommendedName>
        <fullName evidence="16">Trichome birefringence-like N-terminal domain-containing protein</fullName>
    </recommendedName>
</protein>
<comment type="subcellular location">
    <subcellularLocation>
        <location evidence="1">Golgi apparatus membrane</location>
        <topology evidence="1">Single-pass type II membrane protein</topology>
    </subcellularLocation>
</comment>
<dbReference type="Pfam" id="PF13839">
    <property type="entry name" value="PC-Esterase"/>
    <property type="match status" value="1"/>
</dbReference>
<gene>
    <name evidence="14" type="ORF">TRITD_2Av1G018730</name>
</gene>
<evidence type="ECO:0000256" key="8">
    <source>
        <dbReference type="ARBA" id="ARBA00023136"/>
    </source>
</evidence>
<feature type="compositionally biased region" description="Low complexity" evidence="11">
    <location>
        <begin position="128"/>
        <end position="140"/>
    </location>
</feature>